<protein>
    <submittedName>
        <fullName evidence="1">Uncharacterized protein</fullName>
    </submittedName>
</protein>
<proteinExistence type="predicted"/>
<organism evidence="1">
    <name type="scientific">Anguilla anguilla</name>
    <name type="common">European freshwater eel</name>
    <name type="synonym">Muraena anguilla</name>
    <dbReference type="NCBI Taxonomy" id="7936"/>
    <lineage>
        <taxon>Eukaryota</taxon>
        <taxon>Metazoa</taxon>
        <taxon>Chordata</taxon>
        <taxon>Craniata</taxon>
        <taxon>Vertebrata</taxon>
        <taxon>Euteleostomi</taxon>
        <taxon>Actinopterygii</taxon>
        <taxon>Neopterygii</taxon>
        <taxon>Teleostei</taxon>
        <taxon>Anguilliformes</taxon>
        <taxon>Anguillidae</taxon>
        <taxon>Anguilla</taxon>
    </lineage>
</organism>
<accession>A0A0E9XFQ2</accession>
<dbReference type="EMBL" id="GBXM01007103">
    <property type="protein sequence ID" value="JAI01475.1"/>
    <property type="molecule type" value="Transcribed_RNA"/>
</dbReference>
<evidence type="ECO:0000313" key="1">
    <source>
        <dbReference type="EMBL" id="JAI01475.1"/>
    </source>
</evidence>
<reference evidence="1" key="2">
    <citation type="journal article" date="2015" name="Fish Shellfish Immunol.">
        <title>Early steps in the European eel (Anguilla anguilla)-Vibrio vulnificus interaction in the gills: Role of the RtxA13 toxin.</title>
        <authorList>
            <person name="Callol A."/>
            <person name="Pajuelo D."/>
            <person name="Ebbesson L."/>
            <person name="Teles M."/>
            <person name="MacKenzie S."/>
            <person name="Amaro C."/>
        </authorList>
    </citation>
    <scope>NUCLEOTIDE SEQUENCE</scope>
</reference>
<name>A0A0E9XFQ2_ANGAN</name>
<reference evidence="1" key="1">
    <citation type="submission" date="2014-11" db="EMBL/GenBank/DDBJ databases">
        <authorList>
            <person name="Amaro Gonzalez C."/>
        </authorList>
    </citation>
    <scope>NUCLEOTIDE SEQUENCE</scope>
</reference>
<sequence length="72" mass="7643">MSILSMAQVSWTALIGQTLGGSGNNFHTLSSEPPPHASQNLLSTLNRVGTFHCEQTELSVVPTTVHAHCELG</sequence>
<dbReference type="AlphaFoldDB" id="A0A0E9XFQ2"/>